<dbReference type="STRING" id="413434.SAMN04488132_102468"/>
<organism evidence="2 3">
    <name type="scientific">Sediminibacterium ginsengisoli</name>
    <dbReference type="NCBI Taxonomy" id="413434"/>
    <lineage>
        <taxon>Bacteria</taxon>
        <taxon>Pseudomonadati</taxon>
        <taxon>Bacteroidota</taxon>
        <taxon>Chitinophagia</taxon>
        <taxon>Chitinophagales</taxon>
        <taxon>Chitinophagaceae</taxon>
        <taxon>Sediminibacterium</taxon>
    </lineage>
</organism>
<sequence length="100" mass="11080">MMEKQVKPVSAKTPATRTPKPSRKKQLKEDLSKRLLRALADFNQPGHEKKLQKLVKKASKLLAEGLRHQHPAATPVKAPAKKTPVKTGSAKKSAVKRKTK</sequence>
<feature type="region of interest" description="Disordered" evidence="1">
    <location>
        <begin position="1"/>
        <end position="32"/>
    </location>
</feature>
<feature type="region of interest" description="Disordered" evidence="1">
    <location>
        <begin position="65"/>
        <end position="100"/>
    </location>
</feature>
<keyword evidence="3" id="KW-1185">Reference proteome</keyword>
<protein>
    <submittedName>
        <fullName evidence="2">Uncharacterized protein</fullName>
    </submittedName>
</protein>
<dbReference type="Proteomes" id="UP000190888">
    <property type="component" value="Unassembled WGS sequence"/>
</dbReference>
<evidence type="ECO:0000256" key="1">
    <source>
        <dbReference type="SAM" id="MobiDB-lite"/>
    </source>
</evidence>
<proteinExistence type="predicted"/>
<reference evidence="2 3" key="1">
    <citation type="submission" date="2017-02" db="EMBL/GenBank/DDBJ databases">
        <authorList>
            <person name="Peterson S.W."/>
        </authorList>
    </citation>
    <scope>NUCLEOTIDE SEQUENCE [LARGE SCALE GENOMIC DNA]</scope>
    <source>
        <strain evidence="2 3">DSM 22335</strain>
    </source>
</reference>
<evidence type="ECO:0000313" key="2">
    <source>
        <dbReference type="EMBL" id="SJZ53220.1"/>
    </source>
</evidence>
<accession>A0A1T4LEY1</accession>
<evidence type="ECO:0000313" key="3">
    <source>
        <dbReference type="Proteomes" id="UP000190888"/>
    </source>
</evidence>
<gene>
    <name evidence="2" type="ORF">SAMN04488132_102468</name>
</gene>
<name>A0A1T4LEY1_9BACT</name>
<dbReference type="EMBL" id="FUWH01000002">
    <property type="protein sequence ID" value="SJZ53220.1"/>
    <property type="molecule type" value="Genomic_DNA"/>
</dbReference>
<dbReference type="AlphaFoldDB" id="A0A1T4LEY1"/>